<dbReference type="AlphaFoldDB" id="A0AAV9MUH8"/>
<protein>
    <recommendedName>
        <fullName evidence="2">Xaa-Pro dipeptidyl-peptidase C-terminal domain-containing protein</fullName>
    </recommendedName>
</protein>
<dbReference type="RefSeq" id="XP_064699887.1">
    <property type="nucleotide sequence ID" value="XM_064855468.1"/>
</dbReference>
<comment type="caution">
    <text evidence="3">The sequence shown here is derived from an EMBL/GenBank/DDBJ whole genome shotgun (WGS) entry which is preliminary data.</text>
</comment>
<evidence type="ECO:0000259" key="2">
    <source>
        <dbReference type="SMART" id="SM00939"/>
    </source>
</evidence>
<dbReference type="Gene3D" id="2.60.120.260">
    <property type="entry name" value="Galactose-binding domain-like"/>
    <property type="match status" value="1"/>
</dbReference>
<dbReference type="EMBL" id="JAVRRD010000061">
    <property type="protein sequence ID" value="KAK5043499.1"/>
    <property type="molecule type" value="Genomic_DNA"/>
</dbReference>
<keyword evidence="4" id="KW-1185">Reference proteome</keyword>
<organism evidence="3 4">
    <name type="scientific">Exophiala bonariae</name>
    <dbReference type="NCBI Taxonomy" id="1690606"/>
    <lineage>
        <taxon>Eukaryota</taxon>
        <taxon>Fungi</taxon>
        <taxon>Dikarya</taxon>
        <taxon>Ascomycota</taxon>
        <taxon>Pezizomycotina</taxon>
        <taxon>Eurotiomycetes</taxon>
        <taxon>Chaetothyriomycetidae</taxon>
        <taxon>Chaetothyriales</taxon>
        <taxon>Herpotrichiellaceae</taxon>
        <taxon>Exophiala</taxon>
    </lineage>
</organism>
<dbReference type="InterPro" id="IPR050585">
    <property type="entry name" value="Xaa-Pro_dipeptidyl-ppase/CocE"/>
</dbReference>
<reference evidence="3 4" key="1">
    <citation type="submission" date="2023-08" db="EMBL/GenBank/DDBJ databases">
        <title>Black Yeasts Isolated from many extreme environments.</title>
        <authorList>
            <person name="Coleine C."/>
            <person name="Stajich J.E."/>
            <person name="Selbmann L."/>
        </authorList>
    </citation>
    <scope>NUCLEOTIDE SEQUENCE [LARGE SCALE GENOMIC DNA]</scope>
    <source>
        <strain evidence="3 4">CCFEE 5792</strain>
    </source>
</reference>
<dbReference type="SUPFAM" id="SSF49785">
    <property type="entry name" value="Galactose-binding domain-like"/>
    <property type="match status" value="1"/>
</dbReference>
<dbReference type="InterPro" id="IPR013736">
    <property type="entry name" value="Xaa-Pro_dipept_C"/>
</dbReference>
<proteinExistence type="predicted"/>
<dbReference type="Gene3D" id="1.10.3020.20">
    <property type="match status" value="1"/>
</dbReference>
<evidence type="ECO:0000313" key="4">
    <source>
        <dbReference type="Proteomes" id="UP001358417"/>
    </source>
</evidence>
<dbReference type="Pfam" id="PF02129">
    <property type="entry name" value="Peptidase_S15"/>
    <property type="match status" value="1"/>
</dbReference>
<dbReference type="Proteomes" id="UP001358417">
    <property type="component" value="Unassembled WGS sequence"/>
</dbReference>
<dbReference type="InterPro" id="IPR000383">
    <property type="entry name" value="Xaa-Pro-like_dom"/>
</dbReference>
<sequence length="596" mass="67799">MVSDDEKFVVSGINVLQTKISGIDNPGSNYNGFNPSITALSKGYQKDTSRRKFPVETIWERDMEIPMRDGIILRADVFRPAGVSKVPAIVAWSPYGKSGTGPVSLDIVPGRVGIPFQMTSGFEDFEGPDPAEWTAHGYAVVNIDARGVFKSQGNLRWTGTAEGRDGHDAVEYLATLPWCNKHIALMGNSWLAMAQWFIAAEKPPHLSCILPLEGCSDLYRESLCRGGVPYLPFWRWWRDRAVYGENFEEDPIAMLEKYPLMNDYWEDKRARPELINVPTYVLASMSTGLHTVGSTRCFEDIPHDRKWLRFHPTQEWHDLYQPETIKDIKKFLDFYTRGIRNDWEQTARVRISAVRYNQPPTKYYSFSTWPVPDTRERTLWLSHKSQLQSTKEAVYNGQVSYQSDVFAEQVDNDPGYIEFEYTFSETQTLIGPSRAILFMSCPDHNDMDIFVIIRKADKSGKILRNVNIPLAELGLKTEDEVENLNTLKYIGPSGILRASHRAIDEKLSKPHWPAHDHTREDKIPPGLVVEVEIGIWAAAIQFEAGEKLIFRIAGHQMTLAEFPPLRGGFQAANKGRHILHYGGQYGSRLILPFVQL</sequence>
<accession>A0AAV9MUH8</accession>
<dbReference type="Gene3D" id="3.40.50.1820">
    <property type="entry name" value="alpha/beta hydrolase"/>
    <property type="match status" value="1"/>
</dbReference>
<feature type="domain" description="Xaa-Pro dipeptidyl-peptidase C-terminal" evidence="2">
    <location>
        <begin position="329"/>
        <end position="590"/>
    </location>
</feature>
<dbReference type="InterPro" id="IPR008979">
    <property type="entry name" value="Galactose-bd-like_sf"/>
</dbReference>
<dbReference type="PANTHER" id="PTHR43056:SF10">
    <property type="entry name" value="COCE_NOND FAMILY, PUTATIVE (AFU_ORTHOLOGUE AFUA_7G00600)-RELATED"/>
    <property type="match status" value="1"/>
</dbReference>
<dbReference type="SMART" id="SM00939">
    <property type="entry name" value="PepX_C"/>
    <property type="match status" value="1"/>
</dbReference>
<dbReference type="PANTHER" id="PTHR43056">
    <property type="entry name" value="PEPTIDASE S9 PROLYL OLIGOPEPTIDASE"/>
    <property type="match status" value="1"/>
</dbReference>
<keyword evidence="1" id="KW-0378">Hydrolase</keyword>
<dbReference type="GO" id="GO:0008239">
    <property type="term" value="F:dipeptidyl-peptidase activity"/>
    <property type="evidence" value="ECO:0007669"/>
    <property type="project" value="InterPro"/>
</dbReference>
<dbReference type="SUPFAM" id="SSF53474">
    <property type="entry name" value="alpha/beta-Hydrolases"/>
    <property type="match status" value="1"/>
</dbReference>
<dbReference type="NCBIfam" id="TIGR00976">
    <property type="entry name" value="CocE_NonD"/>
    <property type="match status" value="1"/>
</dbReference>
<dbReference type="GeneID" id="89980090"/>
<evidence type="ECO:0000313" key="3">
    <source>
        <dbReference type="EMBL" id="KAK5043499.1"/>
    </source>
</evidence>
<name>A0AAV9MUH8_9EURO</name>
<gene>
    <name evidence="3" type="ORF">LTR84_011941</name>
</gene>
<dbReference type="InterPro" id="IPR005674">
    <property type="entry name" value="CocE/Ser_esterase"/>
</dbReference>
<dbReference type="InterPro" id="IPR029058">
    <property type="entry name" value="AB_hydrolase_fold"/>
</dbReference>
<dbReference type="Pfam" id="PF08530">
    <property type="entry name" value="PepX_C"/>
    <property type="match status" value="1"/>
</dbReference>
<evidence type="ECO:0000256" key="1">
    <source>
        <dbReference type="ARBA" id="ARBA00022801"/>
    </source>
</evidence>